<dbReference type="EMBL" id="CM029047">
    <property type="protein sequence ID" value="KAG2583111.1"/>
    <property type="molecule type" value="Genomic_DNA"/>
</dbReference>
<name>A0A8T0RBC0_PANVG</name>
<evidence type="ECO:0000256" key="2">
    <source>
        <dbReference type="ARBA" id="ARBA00022771"/>
    </source>
</evidence>
<sequence length="266" mass="29588">MANVGSSDTPTPTDSSSNPTPSVQVAVEAKTRRKTDPAWGYCTQFTEEGKKKIKCMYCNMVFGGGGIHRFKEHLAHYPGNSKACSKVDPEVQHTMLQHIEEWNDKKRKAHEDFEEDHPYGREPGEEEEAAACDASKSGTAAPQPHRATAIRGRKRGTSTPSIGKYFKPRTNPGDQPTINRVLQGEAVKLKTDLCVTKWFIDASISFNASNSIFYQPMLDAVCTYGSGYKGPNFNQLRGPLLAKCVNNRTGHRTGESLDSMFHWFNR</sequence>
<dbReference type="AlphaFoldDB" id="A0A8T0RBC0"/>
<dbReference type="PROSITE" id="PS50808">
    <property type="entry name" value="ZF_BED"/>
    <property type="match status" value="1"/>
</dbReference>
<evidence type="ECO:0000313" key="8">
    <source>
        <dbReference type="Proteomes" id="UP000823388"/>
    </source>
</evidence>
<organism evidence="7 8">
    <name type="scientific">Panicum virgatum</name>
    <name type="common">Blackwell switchgrass</name>
    <dbReference type="NCBI Taxonomy" id="38727"/>
    <lineage>
        <taxon>Eukaryota</taxon>
        <taxon>Viridiplantae</taxon>
        <taxon>Streptophyta</taxon>
        <taxon>Embryophyta</taxon>
        <taxon>Tracheophyta</taxon>
        <taxon>Spermatophyta</taxon>
        <taxon>Magnoliopsida</taxon>
        <taxon>Liliopsida</taxon>
        <taxon>Poales</taxon>
        <taxon>Poaceae</taxon>
        <taxon>PACMAD clade</taxon>
        <taxon>Panicoideae</taxon>
        <taxon>Panicodae</taxon>
        <taxon>Paniceae</taxon>
        <taxon>Panicinae</taxon>
        <taxon>Panicum</taxon>
        <taxon>Panicum sect. Hiantes</taxon>
    </lineage>
</organism>
<feature type="region of interest" description="Disordered" evidence="5">
    <location>
        <begin position="106"/>
        <end position="175"/>
    </location>
</feature>
<dbReference type="GO" id="GO:0008270">
    <property type="term" value="F:zinc ion binding"/>
    <property type="evidence" value="ECO:0007669"/>
    <property type="project" value="UniProtKB-KW"/>
</dbReference>
<proteinExistence type="predicted"/>
<gene>
    <name evidence="7" type="ORF">PVAP13_6KG197930</name>
</gene>
<evidence type="ECO:0000256" key="4">
    <source>
        <dbReference type="PROSITE-ProRule" id="PRU00027"/>
    </source>
</evidence>
<evidence type="ECO:0000256" key="1">
    <source>
        <dbReference type="ARBA" id="ARBA00022723"/>
    </source>
</evidence>
<feature type="region of interest" description="Disordered" evidence="5">
    <location>
        <begin position="1"/>
        <end position="31"/>
    </location>
</feature>
<dbReference type="PANTHER" id="PTHR46951">
    <property type="entry name" value="BED-TYPE DOMAIN-CONTAINING PROTEIN"/>
    <property type="match status" value="1"/>
</dbReference>
<dbReference type="Proteomes" id="UP000823388">
    <property type="component" value="Chromosome 6K"/>
</dbReference>
<dbReference type="OrthoDB" id="784036at2759"/>
<accession>A0A8T0RBC0</accession>
<feature type="compositionally biased region" description="Low complexity" evidence="5">
    <location>
        <begin position="1"/>
        <end position="22"/>
    </location>
</feature>
<protein>
    <recommendedName>
        <fullName evidence="6">BED-type domain-containing protein</fullName>
    </recommendedName>
</protein>
<keyword evidence="3" id="KW-0862">Zinc</keyword>
<evidence type="ECO:0000313" key="7">
    <source>
        <dbReference type="EMBL" id="KAG2583111.1"/>
    </source>
</evidence>
<dbReference type="PANTHER" id="PTHR46951:SF2">
    <property type="entry name" value="BED-TYPE DOMAIN-CONTAINING PROTEIN"/>
    <property type="match status" value="1"/>
</dbReference>
<dbReference type="Pfam" id="PF02892">
    <property type="entry name" value="zf-BED"/>
    <property type="match status" value="1"/>
</dbReference>
<evidence type="ECO:0000256" key="5">
    <source>
        <dbReference type="SAM" id="MobiDB-lite"/>
    </source>
</evidence>
<dbReference type="GO" id="GO:0003677">
    <property type="term" value="F:DNA binding"/>
    <property type="evidence" value="ECO:0007669"/>
    <property type="project" value="InterPro"/>
</dbReference>
<comment type="caution">
    <text evidence="7">The sequence shown here is derived from an EMBL/GenBank/DDBJ whole genome shotgun (WGS) entry which is preliminary data.</text>
</comment>
<dbReference type="InterPro" id="IPR003656">
    <property type="entry name" value="Znf_BED"/>
</dbReference>
<keyword evidence="8" id="KW-1185">Reference proteome</keyword>
<evidence type="ECO:0000259" key="6">
    <source>
        <dbReference type="PROSITE" id="PS50808"/>
    </source>
</evidence>
<keyword evidence="1" id="KW-0479">Metal-binding</keyword>
<keyword evidence="2 4" id="KW-0863">Zinc-finger</keyword>
<evidence type="ECO:0000256" key="3">
    <source>
        <dbReference type="ARBA" id="ARBA00022833"/>
    </source>
</evidence>
<reference evidence="7" key="1">
    <citation type="submission" date="2020-05" db="EMBL/GenBank/DDBJ databases">
        <title>WGS assembly of Panicum virgatum.</title>
        <authorList>
            <person name="Lovell J.T."/>
            <person name="Jenkins J."/>
            <person name="Shu S."/>
            <person name="Juenger T.E."/>
            <person name="Schmutz J."/>
        </authorList>
    </citation>
    <scope>NUCLEOTIDE SEQUENCE</scope>
    <source>
        <strain evidence="7">AP13</strain>
    </source>
</reference>
<feature type="domain" description="BED-type" evidence="6">
    <location>
        <begin position="33"/>
        <end position="91"/>
    </location>
</feature>